<dbReference type="InterPro" id="IPR020846">
    <property type="entry name" value="MFS_dom"/>
</dbReference>
<feature type="transmembrane region" description="Helical" evidence="5">
    <location>
        <begin position="149"/>
        <end position="172"/>
    </location>
</feature>
<evidence type="ECO:0000256" key="4">
    <source>
        <dbReference type="ARBA" id="ARBA00023136"/>
    </source>
</evidence>
<dbReference type="Pfam" id="PF07690">
    <property type="entry name" value="MFS_1"/>
    <property type="match status" value="1"/>
</dbReference>
<keyword evidence="3 5" id="KW-1133">Transmembrane helix</keyword>
<evidence type="ECO:0000313" key="8">
    <source>
        <dbReference type="Proteomes" id="UP000249464"/>
    </source>
</evidence>
<feature type="transmembrane region" description="Helical" evidence="5">
    <location>
        <begin position="94"/>
        <end position="116"/>
    </location>
</feature>
<comment type="subcellular location">
    <subcellularLocation>
        <location evidence="1">Membrane</location>
        <topology evidence="1">Multi-pass membrane protein</topology>
    </subcellularLocation>
</comment>
<dbReference type="InterPro" id="IPR036259">
    <property type="entry name" value="MFS_trans_sf"/>
</dbReference>
<name>A0A2X0M3S0_9BASI</name>
<feature type="transmembrane region" description="Helical" evidence="5">
    <location>
        <begin position="123"/>
        <end position="143"/>
    </location>
</feature>
<organism evidence="7 8">
    <name type="scientific">Microbotryum silenes-dioicae</name>
    <dbReference type="NCBI Taxonomy" id="796604"/>
    <lineage>
        <taxon>Eukaryota</taxon>
        <taxon>Fungi</taxon>
        <taxon>Dikarya</taxon>
        <taxon>Basidiomycota</taxon>
        <taxon>Pucciniomycotina</taxon>
        <taxon>Microbotryomycetes</taxon>
        <taxon>Microbotryales</taxon>
        <taxon>Microbotryaceae</taxon>
        <taxon>Microbotryum</taxon>
    </lineage>
</organism>
<dbReference type="PANTHER" id="PTHR23502:SF134">
    <property type="entry name" value="MAJOR FACILITATOR SUPERFAMILY (MFS) PROFILE DOMAIN-CONTAINING PROTEIN-RELATED"/>
    <property type="match status" value="1"/>
</dbReference>
<sequence length="559" mass="60820">MTTQDTLVLDESLVVQDHILQHKDVVWVGWDGPDDPANPRNWTNRRKWLLSSSGIMFCAIVSLSVSGQFRVVGEATYSISIGSVEDQMGVSKEMALLGVTLFTLTFGAAPLIIAPFSEVYGRSWIYFGSAFIFTLFFLPKALAQNIETILVARFISGCAGSTAVSLVGGTLADVWSDEERGLPMAIFAWSAFSSSGGLIPASITSQTGLGPIMFGYVEENYDFRLIQWITMGASGLFTLALGCIVLPRETRASVLLSRKAARLRKETGDSKYQCKFDLEQGSFTHMMTTALSRPVKMLATEPILISFSAYIAFCWAILYIQLVSLPLVFGELYDFSIGEAGMTYAAQFIGASVGLVVDHFCNKKYIKEVGRRGPEARLYSAMAGGIFVPVGCFSFAFTSFASIPWIVPCICVSILYVGILLIYLAVFSYLADSYTLYASSALSAMSFARNLVGAVFPLFTDSLYDRLGIQGAGGLTSGLATLLSVTPFVLFIYGARLRARSPFAQELERMKRAAQALAELKEEEVVVEPKGCDAPTIQGDVGRAVVRRLPSGEGRKEKA</sequence>
<feature type="transmembrane region" description="Helical" evidence="5">
    <location>
        <begin position="48"/>
        <end position="69"/>
    </location>
</feature>
<reference evidence="7 8" key="1">
    <citation type="submission" date="2016-11" db="EMBL/GenBank/DDBJ databases">
        <authorList>
            <person name="Jaros S."/>
            <person name="Januszkiewicz K."/>
            <person name="Wedrychowicz H."/>
        </authorList>
    </citation>
    <scope>NUCLEOTIDE SEQUENCE [LARGE SCALE GENOMIC DNA]</scope>
</reference>
<keyword evidence="2 5" id="KW-0812">Transmembrane</keyword>
<dbReference type="Proteomes" id="UP000249464">
    <property type="component" value="Unassembled WGS sequence"/>
</dbReference>
<dbReference type="SUPFAM" id="SSF103473">
    <property type="entry name" value="MFS general substrate transporter"/>
    <property type="match status" value="1"/>
</dbReference>
<feature type="domain" description="Major facilitator superfamily (MFS) profile" evidence="6">
    <location>
        <begin position="59"/>
        <end position="496"/>
    </location>
</feature>
<keyword evidence="8" id="KW-1185">Reference proteome</keyword>
<protein>
    <submittedName>
        <fullName evidence="7">BQ5605_C002g01761 protein</fullName>
    </submittedName>
</protein>
<feature type="transmembrane region" description="Helical" evidence="5">
    <location>
        <begin position="403"/>
        <end position="427"/>
    </location>
</feature>
<dbReference type="PROSITE" id="PS50850">
    <property type="entry name" value="MFS"/>
    <property type="match status" value="1"/>
</dbReference>
<accession>A0A2X0M3S0</accession>
<evidence type="ECO:0000256" key="5">
    <source>
        <dbReference type="SAM" id="Phobius"/>
    </source>
</evidence>
<proteinExistence type="predicted"/>
<dbReference type="GO" id="GO:0022857">
    <property type="term" value="F:transmembrane transporter activity"/>
    <property type="evidence" value="ECO:0007669"/>
    <property type="project" value="InterPro"/>
</dbReference>
<keyword evidence="4 5" id="KW-0472">Membrane</keyword>
<evidence type="ECO:0000256" key="3">
    <source>
        <dbReference type="ARBA" id="ARBA00022989"/>
    </source>
</evidence>
<feature type="transmembrane region" description="Helical" evidence="5">
    <location>
        <begin position="335"/>
        <end position="357"/>
    </location>
</feature>
<evidence type="ECO:0000256" key="2">
    <source>
        <dbReference type="ARBA" id="ARBA00022692"/>
    </source>
</evidence>
<dbReference type="EMBL" id="FQNC01000041">
    <property type="protein sequence ID" value="SGY35392.1"/>
    <property type="molecule type" value="Genomic_DNA"/>
</dbReference>
<feature type="transmembrane region" description="Helical" evidence="5">
    <location>
        <begin position="225"/>
        <end position="246"/>
    </location>
</feature>
<evidence type="ECO:0000259" key="6">
    <source>
        <dbReference type="PROSITE" id="PS50850"/>
    </source>
</evidence>
<evidence type="ECO:0000313" key="7">
    <source>
        <dbReference type="EMBL" id="SGY35392.1"/>
    </source>
</evidence>
<gene>
    <name evidence="7" type="primary">BQ5605_C002g01761</name>
    <name evidence="7" type="ORF">BQ5605_C002G01761</name>
</gene>
<dbReference type="Gene3D" id="1.20.1250.20">
    <property type="entry name" value="MFS general substrate transporter like domains"/>
    <property type="match status" value="1"/>
</dbReference>
<dbReference type="InterPro" id="IPR011701">
    <property type="entry name" value="MFS"/>
</dbReference>
<feature type="transmembrane region" description="Helical" evidence="5">
    <location>
        <begin position="184"/>
        <end position="205"/>
    </location>
</feature>
<feature type="transmembrane region" description="Helical" evidence="5">
    <location>
        <begin position="378"/>
        <end position="397"/>
    </location>
</feature>
<dbReference type="PANTHER" id="PTHR23502">
    <property type="entry name" value="MAJOR FACILITATOR SUPERFAMILY"/>
    <property type="match status" value="1"/>
</dbReference>
<dbReference type="FunFam" id="1.20.1250.20:FF:000082">
    <property type="entry name" value="MFS multidrug transporter, putative"/>
    <property type="match status" value="1"/>
</dbReference>
<feature type="transmembrane region" description="Helical" evidence="5">
    <location>
        <begin position="303"/>
        <end position="329"/>
    </location>
</feature>
<evidence type="ECO:0000256" key="1">
    <source>
        <dbReference type="ARBA" id="ARBA00004141"/>
    </source>
</evidence>
<feature type="transmembrane region" description="Helical" evidence="5">
    <location>
        <begin position="434"/>
        <end position="459"/>
    </location>
</feature>
<dbReference type="AlphaFoldDB" id="A0A2X0M3S0"/>
<dbReference type="STRING" id="796604.A0A2X0M3S0"/>
<dbReference type="GO" id="GO:0005886">
    <property type="term" value="C:plasma membrane"/>
    <property type="evidence" value="ECO:0007669"/>
    <property type="project" value="TreeGrafter"/>
</dbReference>
<feature type="transmembrane region" description="Helical" evidence="5">
    <location>
        <begin position="471"/>
        <end position="493"/>
    </location>
</feature>